<dbReference type="OrthoDB" id="107372at2759"/>
<evidence type="ECO:0000256" key="5">
    <source>
        <dbReference type="ARBA" id="ARBA00022946"/>
    </source>
</evidence>
<feature type="region of interest" description="Disordered" evidence="9">
    <location>
        <begin position="273"/>
        <end position="306"/>
    </location>
</feature>
<feature type="compositionally biased region" description="Basic and acidic residues" evidence="9">
    <location>
        <begin position="374"/>
        <end position="384"/>
    </location>
</feature>
<protein>
    <recommendedName>
        <fullName evidence="8">ATPase synthesis protein 25</fullName>
    </recommendedName>
</protein>
<comment type="function">
    <text evidence="1">Probable mitochondrial mRNA stabilization factor.</text>
</comment>
<sequence length="429" mass="46878">MNRSIVRCTSCRGSVLEAVASVTGVSIPAQAASRSRLSKPPPPPPPPRLQSTRTFSSQFGPLRQSLKPSDSDSSSDILPPPPPPPPLASAESIPWYLQIEDPLPPSPLSPLLALQEIPPLPPNPPAILATVLTHLSTQIGLDNLVLLDLRHLDPPPALGSNLLMVIGTARSVKHLNVSADRFCRWARKEFKLRPYADGLLGRNELKLKLRRKARRMKLAQSVGNTVSGHGADDGITTGWICVNMGSVDEAVLADEVDAGEGAEEIAQVQVEAAGDVSEKARRKAQESPLEGEEEYRNPSEDEYVGFGSRTNAPRIVVQMFTEDKRLEMDLEGLWDVRNTRRARRDEQATAAAEAAIQMLQREQQTETETETSPEQDKDLRKDEGEGQDDDNAGERKERAGETRIEEEVDDPEAREEDGEEKPLGGIGAS</sequence>
<dbReference type="RefSeq" id="XP_008729677.1">
    <property type="nucleotide sequence ID" value="XM_008731455.1"/>
</dbReference>
<organism evidence="10 11">
    <name type="scientific">Cladophialophora carrionii CBS 160.54</name>
    <dbReference type="NCBI Taxonomy" id="1279043"/>
    <lineage>
        <taxon>Eukaryota</taxon>
        <taxon>Fungi</taxon>
        <taxon>Dikarya</taxon>
        <taxon>Ascomycota</taxon>
        <taxon>Pezizomycotina</taxon>
        <taxon>Eurotiomycetes</taxon>
        <taxon>Chaetothyriomycetidae</taxon>
        <taxon>Chaetothyriales</taxon>
        <taxon>Herpotrichiellaceae</taxon>
        <taxon>Cladophialophora</taxon>
    </lineage>
</organism>
<dbReference type="GO" id="GO:0140053">
    <property type="term" value="P:mitochondrial gene expression"/>
    <property type="evidence" value="ECO:0007669"/>
    <property type="project" value="UniProtKB-UniRule"/>
</dbReference>
<proteinExistence type="inferred from homology"/>
<feature type="compositionally biased region" description="Pro residues" evidence="9">
    <location>
        <begin position="39"/>
        <end position="48"/>
    </location>
</feature>
<dbReference type="VEuPathDB" id="FungiDB:G647_07138"/>
<accession>V9D2C5</accession>
<dbReference type="Gene3D" id="3.30.460.10">
    <property type="entry name" value="Beta Polymerase, domain 2"/>
    <property type="match status" value="1"/>
</dbReference>
<dbReference type="PANTHER" id="PTHR28087">
    <property type="entry name" value="ATPASE SYNTHESIS PROTEIN 25, MITOCHONDRIAL"/>
    <property type="match status" value="1"/>
</dbReference>
<dbReference type="GO" id="GO:0048255">
    <property type="term" value="P:mRNA stabilization"/>
    <property type="evidence" value="ECO:0007669"/>
    <property type="project" value="TreeGrafter"/>
</dbReference>
<comment type="subcellular location">
    <subcellularLocation>
        <location evidence="2 8">Mitochondrion inner membrane</location>
        <topology evidence="2 8">Peripheral membrane protein</topology>
        <orientation evidence="2 8">Matrix side</orientation>
    </subcellularLocation>
</comment>
<feature type="compositionally biased region" description="Pro residues" evidence="9">
    <location>
        <begin position="78"/>
        <end position="87"/>
    </location>
</feature>
<dbReference type="EMBL" id="KB822707">
    <property type="protein sequence ID" value="ETI20796.1"/>
    <property type="molecule type" value="Genomic_DNA"/>
</dbReference>
<evidence type="ECO:0000256" key="4">
    <source>
        <dbReference type="ARBA" id="ARBA00022792"/>
    </source>
</evidence>
<dbReference type="InterPro" id="IPR043519">
    <property type="entry name" value="NT_sf"/>
</dbReference>
<keyword evidence="7 8" id="KW-0472">Membrane</keyword>
<feature type="compositionally biased region" description="Basic and acidic residues" evidence="9">
    <location>
        <begin position="276"/>
        <end position="285"/>
    </location>
</feature>
<evidence type="ECO:0000256" key="2">
    <source>
        <dbReference type="ARBA" id="ARBA00004443"/>
    </source>
</evidence>
<evidence type="ECO:0000256" key="3">
    <source>
        <dbReference type="ARBA" id="ARBA00010787"/>
    </source>
</evidence>
<dbReference type="FunFam" id="3.30.460.10:FF:000044">
    <property type="entry name" value="ATPase synthesis protein 25, mitochondrial"/>
    <property type="match status" value="1"/>
</dbReference>
<gene>
    <name evidence="10" type="ORF">G647_07138</name>
</gene>
<feature type="compositionally biased region" description="Polar residues" evidence="9">
    <location>
        <begin position="49"/>
        <end position="59"/>
    </location>
</feature>
<keyword evidence="6 8" id="KW-0496">Mitochondrion</keyword>
<dbReference type="Proteomes" id="UP000030678">
    <property type="component" value="Unassembled WGS sequence"/>
</dbReference>
<keyword evidence="5 8" id="KW-0809">Transit peptide</keyword>
<evidence type="ECO:0000313" key="11">
    <source>
        <dbReference type="Proteomes" id="UP000030678"/>
    </source>
</evidence>
<feature type="compositionally biased region" description="Acidic residues" evidence="9">
    <location>
        <begin position="406"/>
        <end position="419"/>
    </location>
</feature>
<evidence type="ECO:0000256" key="7">
    <source>
        <dbReference type="ARBA" id="ARBA00023136"/>
    </source>
</evidence>
<dbReference type="GO" id="GO:0005743">
    <property type="term" value="C:mitochondrial inner membrane"/>
    <property type="evidence" value="ECO:0007669"/>
    <property type="project" value="UniProtKB-SubCell"/>
</dbReference>
<feature type="region of interest" description="Disordered" evidence="9">
    <location>
        <begin position="360"/>
        <end position="429"/>
    </location>
</feature>
<dbReference type="HOGENOM" id="CLU_050107_0_0_1"/>
<evidence type="ECO:0000256" key="6">
    <source>
        <dbReference type="ARBA" id="ARBA00023128"/>
    </source>
</evidence>
<comment type="similarity">
    <text evidence="3 8">Belongs to the ATP25 family.</text>
</comment>
<dbReference type="GeneID" id="19985631"/>
<evidence type="ECO:0000256" key="1">
    <source>
        <dbReference type="ARBA" id="ARBA00003470"/>
    </source>
</evidence>
<reference evidence="10 11" key="1">
    <citation type="submission" date="2013-03" db="EMBL/GenBank/DDBJ databases">
        <title>The Genome Sequence of Cladophialophora carrionii CBS 160.54.</title>
        <authorList>
            <consortium name="The Broad Institute Genomics Platform"/>
            <person name="Cuomo C."/>
            <person name="de Hoog S."/>
            <person name="Gorbushina A."/>
            <person name="Walker B."/>
            <person name="Young S.K."/>
            <person name="Zeng Q."/>
            <person name="Gargeya S."/>
            <person name="Fitzgerald M."/>
            <person name="Haas B."/>
            <person name="Abouelleil A."/>
            <person name="Allen A.W."/>
            <person name="Alvarado L."/>
            <person name="Arachchi H.M."/>
            <person name="Berlin A.M."/>
            <person name="Chapman S.B."/>
            <person name="Gainer-Dewar J."/>
            <person name="Goldberg J."/>
            <person name="Griggs A."/>
            <person name="Gujja S."/>
            <person name="Hansen M."/>
            <person name="Howarth C."/>
            <person name="Imamovic A."/>
            <person name="Ireland A."/>
            <person name="Larimer J."/>
            <person name="McCowan C."/>
            <person name="Murphy C."/>
            <person name="Pearson M."/>
            <person name="Poon T.W."/>
            <person name="Priest M."/>
            <person name="Roberts A."/>
            <person name="Saif S."/>
            <person name="Shea T."/>
            <person name="Sisk P."/>
            <person name="Sykes S."/>
            <person name="Wortman J."/>
            <person name="Nusbaum C."/>
            <person name="Birren B."/>
        </authorList>
    </citation>
    <scope>NUCLEOTIDE SEQUENCE [LARGE SCALE GENOMIC DNA]</scope>
    <source>
        <strain evidence="10 11">CBS 160.54</strain>
    </source>
</reference>
<dbReference type="AlphaFoldDB" id="V9D2C5"/>
<feature type="region of interest" description="Disordered" evidence="9">
    <location>
        <begin position="29"/>
        <end position="90"/>
    </location>
</feature>
<evidence type="ECO:0000256" key="8">
    <source>
        <dbReference type="RuleBase" id="RU367062"/>
    </source>
</evidence>
<comment type="function">
    <text evidence="8">Mitochondrial mRNA stabilization factor.</text>
</comment>
<evidence type="ECO:0000313" key="10">
    <source>
        <dbReference type="EMBL" id="ETI20796.1"/>
    </source>
</evidence>
<dbReference type="PANTHER" id="PTHR28087:SF1">
    <property type="entry name" value="ATPASE SYNTHESIS PROTEIN 25, MITOCHONDRIAL"/>
    <property type="match status" value="1"/>
</dbReference>
<keyword evidence="4 8" id="KW-0999">Mitochondrion inner membrane</keyword>
<name>V9D2C5_9EURO</name>
<evidence type="ECO:0000256" key="9">
    <source>
        <dbReference type="SAM" id="MobiDB-lite"/>
    </source>
</evidence>
<feature type="compositionally biased region" description="Basic and acidic residues" evidence="9">
    <location>
        <begin position="392"/>
        <end position="405"/>
    </location>
</feature>
<dbReference type="InterPro" id="IPR040152">
    <property type="entry name" value="Atp25"/>
</dbReference>